<proteinExistence type="predicted"/>
<dbReference type="HOGENOM" id="CLU_1754677_0_0_2"/>
<gene>
    <name evidence="1" type="ORF">J07HQW1_02720</name>
</gene>
<name>U1N7J7_9EURY</name>
<dbReference type="Proteomes" id="UP000030649">
    <property type="component" value="Unassembled WGS sequence"/>
</dbReference>
<evidence type="ECO:0000313" key="1">
    <source>
        <dbReference type="EMBL" id="ERG92675.1"/>
    </source>
</evidence>
<dbReference type="AlphaFoldDB" id="U1N7J7"/>
<evidence type="ECO:0000313" key="2">
    <source>
        <dbReference type="Proteomes" id="UP000030649"/>
    </source>
</evidence>
<protein>
    <submittedName>
        <fullName evidence="1">Uncharacterized protein</fullName>
    </submittedName>
</protein>
<accession>U1N7J7</accession>
<dbReference type="EMBL" id="KE356560">
    <property type="protein sequence ID" value="ERG92675.1"/>
    <property type="molecule type" value="Genomic_DNA"/>
</dbReference>
<organism evidence="1 2">
    <name type="scientific">Haloquadratum walsbyi J07HQW1</name>
    <dbReference type="NCBI Taxonomy" id="1238424"/>
    <lineage>
        <taxon>Archaea</taxon>
        <taxon>Methanobacteriati</taxon>
        <taxon>Methanobacteriota</taxon>
        <taxon>Stenosarchaea group</taxon>
        <taxon>Halobacteria</taxon>
        <taxon>Halobacteriales</taxon>
        <taxon>Haloferacaceae</taxon>
        <taxon>Haloquadratum</taxon>
    </lineage>
</organism>
<sequence length="148" mass="15846">MQVKIAVLPPILRLAVIVFADTSEFSDVDAPNTVFDASLNDVCRQGVEKVGSTLRPLRMESSGFFTTRVVTLGNFLREVVAILFQPVAGVEVGFLGAVRDSDSGEVTDTEVNTRCLGAGCVGSFDFVLADEVKFPPLFGLVVDCSDLL</sequence>
<reference evidence="1 2" key="1">
    <citation type="journal article" date="2013" name="PLoS ONE">
        <title>Assembly-driven community genomics of a hypersaline microbial ecosystem.</title>
        <authorList>
            <person name="Podell S."/>
            <person name="Ugalde J.A."/>
            <person name="Narasingarao P."/>
            <person name="Banfield J.F."/>
            <person name="Heidelberg K.B."/>
            <person name="Allen E.E."/>
        </authorList>
    </citation>
    <scope>NUCLEOTIDE SEQUENCE [LARGE SCALE GENOMIC DNA]</scope>
    <source>
        <strain evidence="2">J07HQW1</strain>
    </source>
</reference>